<dbReference type="PROSITE" id="PS50862">
    <property type="entry name" value="AA_TRNA_LIGASE_II"/>
    <property type="match status" value="1"/>
</dbReference>
<dbReference type="GO" id="GO:0004828">
    <property type="term" value="F:serine-tRNA ligase activity"/>
    <property type="evidence" value="ECO:0007669"/>
    <property type="project" value="UniProtKB-EC"/>
</dbReference>
<dbReference type="PIRSF" id="PIRSF001529">
    <property type="entry name" value="Ser-tRNA-synth_IIa"/>
    <property type="match status" value="1"/>
</dbReference>
<dbReference type="InterPro" id="IPR045864">
    <property type="entry name" value="aa-tRNA-synth_II/BPL/LPL"/>
</dbReference>
<dbReference type="InterPro" id="IPR006195">
    <property type="entry name" value="aa-tRNA-synth_II"/>
</dbReference>
<evidence type="ECO:0000259" key="9">
    <source>
        <dbReference type="PROSITE" id="PS50862"/>
    </source>
</evidence>
<gene>
    <name evidence="10" type="primary">SARS2</name>
    <name evidence="10" type="ORF">HK099_007564</name>
</gene>
<evidence type="ECO:0000256" key="2">
    <source>
        <dbReference type="ARBA" id="ARBA00022598"/>
    </source>
</evidence>
<dbReference type="InterPro" id="IPR002314">
    <property type="entry name" value="aa-tRNA-synt_IIb"/>
</dbReference>
<keyword evidence="3" id="KW-0547">Nucleotide-binding</keyword>
<feature type="binding site" evidence="7">
    <location>
        <position position="198"/>
    </location>
    <ligand>
        <name>L-serine</name>
        <dbReference type="ChEBI" id="CHEBI:33384"/>
    </ligand>
</feature>
<dbReference type="Gene3D" id="3.30.930.10">
    <property type="entry name" value="Bira Bifunctional Protein, Domain 2"/>
    <property type="match status" value="1"/>
</dbReference>
<dbReference type="InterPro" id="IPR033729">
    <property type="entry name" value="SerRS_core"/>
</dbReference>
<organism evidence="10 11">
    <name type="scientific">Clydaea vesicula</name>
    <dbReference type="NCBI Taxonomy" id="447962"/>
    <lineage>
        <taxon>Eukaryota</taxon>
        <taxon>Fungi</taxon>
        <taxon>Fungi incertae sedis</taxon>
        <taxon>Chytridiomycota</taxon>
        <taxon>Chytridiomycota incertae sedis</taxon>
        <taxon>Chytridiomycetes</taxon>
        <taxon>Lobulomycetales</taxon>
        <taxon>Lobulomycetaceae</taxon>
        <taxon>Clydaea</taxon>
    </lineage>
</organism>
<proteinExistence type="predicted"/>
<evidence type="ECO:0000256" key="8">
    <source>
        <dbReference type="PIRSR" id="PIRSR001529-2"/>
    </source>
</evidence>
<dbReference type="EMBL" id="JADGJW010000744">
    <property type="protein sequence ID" value="KAJ3213110.1"/>
    <property type="molecule type" value="Genomic_DNA"/>
</dbReference>
<name>A0AAD5U146_9FUNG</name>
<evidence type="ECO:0000256" key="1">
    <source>
        <dbReference type="ARBA" id="ARBA00012840"/>
    </source>
</evidence>
<feature type="binding site" evidence="8">
    <location>
        <begin position="243"/>
        <end position="246"/>
    </location>
    <ligand>
        <name>ATP</name>
        <dbReference type="ChEBI" id="CHEBI:30616"/>
    </ligand>
</feature>
<evidence type="ECO:0000256" key="5">
    <source>
        <dbReference type="ARBA" id="ARBA00023146"/>
    </source>
</evidence>
<dbReference type="Pfam" id="PF00587">
    <property type="entry name" value="tRNA-synt_2b"/>
    <property type="match status" value="1"/>
</dbReference>
<evidence type="ECO:0000256" key="7">
    <source>
        <dbReference type="PIRSR" id="PIRSR001529-1"/>
    </source>
</evidence>
<keyword evidence="5" id="KW-0030">Aminoacyl-tRNA synthetase</keyword>
<evidence type="ECO:0000256" key="3">
    <source>
        <dbReference type="ARBA" id="ARBA00022741"/>
    </source>
</evidence>
<dbReference type="PRINTS" id="PR00981">
    <property type="entry name" value="TRNASYNTHSER"/>
</dbReference>
<dbReference type="Proteomes" id="UP001211065">
    <property type="component" value="Unassembled WGS sequence"/>
</dbReference>
<feature type="binding site" evidence="8">
    <location>
        <begin position="314"/>
        <end position="317"/>
    </location>
    <ligand>
        <name>ATP</name>
        <dbReference type="ChEBI" id="CHEBI:30616"/>
    </ligand>
</feature>
<dbReference type="PANTHER" id="PTHR11778">
    <property type="entry name" value="SERYL-TRNA SYNTHETASE"/>
    <property type="match status" value="1"/>
</dbReference>
<dbReference type="GO" id="GO:0006434">
    <property type="term" value="P:seryl-tRNA aminoacylation"/>
    <property type="evidence" value="ECO:0007669"/>
    <property type="project" value="InterPro"/>
</dbReference>
<comment type="caution">
    <text evidence="10">The sequence shown here is derived from an EMBL/GenBank/DDBJ whole genome shotgun (WGS) entry which is preliminary data.</text>
</comment>
<feature type="site" description="Important for serine binding" evidence="7">
    <location>
        <position position="351"/>
    </location>
</feature>
<evidence type="ECO:0000313" key="11">
    <source>
        <dbReference type="Proteomes" id="UP001211065"/>
    </source>
</evidence>
<evidence type="ECO:0000313" key="10">
    <source>
        <dbReference type="EMBL" id="KAJ3213110.1"/>
    </source>
</evidence>
<dbReference type="InterPro" id="IPR002317">
    <property type="entry name" value="Ser-tRNA-ligase_type_1"/>
</dbReference>
<protein>
    <recommendedName>
        <fullName evidence="1">serine--tRNA ligase</fullName>
        <ecNumber evidence="1">6.1.1.11</ecNumber>
    </recommendedName>
    <alternativeName>
        <fullName evidence="6">Seryl-tRNA synthetase</fullName>
    </alternativeName>
</protein>
<feature type="domain" description="Aminoacyl-transfer RNA synthetases class-II family profile" evidence="9">
    <location>
        <begin position="100"/>
        <end position="376"/>
    </location>
</feature>
<dbReference type="AlphaFoldDB" id="A0AAD5U146"/>
<dbReference type="CDD" id="cd00770">
    <property type="entry name" value="SerRS_core"/>
    <property type="match status" value="1"/>
</dbReference>
<sequence>MMKELIKDMYEEFKRKNFALNEKVKIKNQKVKENKNSGNEELKQLRESIKDGKLKLEVFKTNLDNAAKSLPNSTHPDTPLTEALLIKQFGEENSSAHFNDHVNLTKSLDLAEFTKAGKVTGSGFYFLKNSAVILEQALINYAIDFLTLQGFLPMTTPDLVRRSVLDNCGFQPRTDDNQTYFINGTAEGSENQLCLSATSEFPLAGIHSGEMVDLKSPIKYAGIGHCFRAEGVAGGTNRGLFRVHQFSKVEMFALTDPKDSEKVFDEFIDLQIKLFAGLGLCFRVLNMPIVDLGAPAYKKYDIEAWMPGRKGWGEISSTSNCTDYQSRRLNIRYFSKENNNRPDFVHTVNGTAVAIPRLIIAILENNQKKNGDVIIPEVLIPYCLGGRLKVIKHQKSLLEMLD</sequence>
<feature type="binding site" evidence="7">
    <location>
        <position position="349"/>
    </location>
    <ligand>
        <name>L-serine</name>
        <dbReference type="ChEBI" id="CHEBI:33384"/>
    </ligand>
</feature>
<keyword evidence="11" id="KW-1185">Reference proteome</keyword>
<evidence type="ECO:0000256" key="6">
    <source>
        <dbReference type="ARBA" id="ARBA00031113"/>
    </source>
</evidence>
<dbReference type="GO" id="GO:0005524">
    <property type="term" value="F:ATP binding"/>
    <property type="evidence" value="ECO:0007669"/>
    <property type="project" value="UniProtKB-KW"/>
</dbReference>
<dbReference type="NCBIfam" id="TIGR00414">
    <property type="entry name" value="serS"/>
    <property type="match status" value="1"/>
</dbReference>
<keyword evidence="2" id="KW-0436">Ligase</keyword>
<evidence type="ECO:0000256" key="4">
    <source>
        <dbReference type="ARBA" id="ARBA00022840"/>
    </source>
</evidence>
<keyword evidence="4 8" id="KW-0067">ATP-binding</keyword>
<accession>A0AAD5U146</accession>
<feature type="binding site" evidence="7">
    <location>
        <position position="250"/>
    </location>
    <ligand>
        <name>L-serine</name>
        <dbReference type="ChEBI" id="CHEBI:33384"/>
    </ligand>
</feature>
<feature type="binding site" evidence="8">
    <location>
        <begin position="228"/>
        <end position="230"/>
    </location>
    <ligand>
        <name>ATP</name>
        <dbReference type="ChEBI" id="CHEBI:30616"/>
    </ligand>
</feature>
<dbReference type="SUPFAM" id="SSF55681">
    <property type="entry name" value="Class II aaRS and biotin synthetases"/>
    <property type="match status" value="1"/>
</dbReference>
<reference evidence="10" key="1">
    <citation type="submission" date="2020-05" db="EMBL/GenBank/DDBJ databases">
        <title>Phylogenomic resolution of chytrid fungi.</title>
        <authorList>
            <person name="Stajich J.E."/>
            <person name="Amses K."/>
            <person name="Simmons R."/>
            <person name="Seto K."/>
            <person name="Myers J."/>
            <person name="Bonds A."/>
            <person name="Quandt C.A."/>
            <person name="Barry K."/>
            <person name="Liu P."/>
            <person name="Grigoriev I."/>
            <person name="Longcore J.E."/>
            <person name="James T.Y."/>
        </authorList>
    </citation>
    <scope>NUCLEOTIDE SEQUENCE</scope>
    <source>
        <strain evidence="10">JEL0476</strain>
    </source>
</reference>
<dbReference type="EC" id="6.1.1.11" evidence="1"/>
<feature type="binding site" evidence="7">
    <location>
        <position position="228"/>
    </location>
    <ligand>
        <name>L-serine</name>
        <dbReference type="ChEBI" id="CHEBI:33384"/>
    </ligand>
</feature>